<accession>A0A1H2QN40</accession>
<name>A0A1H2QN40_9FLAO</name>
<gene>
    <name evidence="4" type="ORF">SAMN04487892_0280</name>
</gene>
<feature type="domain" description="HTH LytTR-type" evidence="3">
    <location>
        <begin position="137"/>
        <end position="241"/>
    </location>
</feature>
<dbReference type="SUPFAM" id="SSF52172">
    <property type="entry name" value="CheY-like"/>
    <property type="match status" value="1"/>
</dbReference>
<dbReference type="SMART" id="SM00448">
    <property type="entry name" value="REC"/>
    <property type="match status" value="1"/>
</dbReference>
<dbReference type="Proteomes" id="UP000199592">
    <property type="component" value="Unassembled WGS sequence"/>
</dbReference>
<evidence type="ECO:0000259" key="3">
    <source>
        <dbReference type="PROSITE" id="PS50930"/>
    </source>
</evidence>
<sequence>MMGNYTTLIIDDERLAREEVRRALENHPEFTIVGEANNAEVAKTLIEKEQPDIIFLDIHMPGKSGFDLLEELGTVPEVVFTTAYDQYAVQAFEVNALDYLVKPLREERFSKTIEKVKLEFKKQEEELKVPLASHQKIFIKDGEKVYFIVLAEVRLIESMDNYARLYFGDDKPMIKRSLNQLEERLDPKIFFRANRSQIINTEYIKEIQPYFNNKLRLILTTGEIVDLSSRQSVTFKKRNSL</sequence>
<dbReference type="InterPro" id="IPR046947">
    <property type="entry name" value="LytR-like"/>
</dbReference>
<reference evidence="5" key="1">
    <citation type="submission" date="2016-10" db="EMBL/GenBank/DDBJ databases">
        <authorList>
            <person name="Varghese N."/>
            <person name="Submissions S."/>
        </authorList>
    </citation>
    <scope>NUCLEOTIDE SEQUENCE [LARGE SCALE GENOMIC DNA]</scope>
    <source>
        <strain evidence="5">DSM 25030</strain>
    </source>
</reference>
<feature type="modified residue" description="4-aspartylphosphate" evidence="1">
    <location>
        <position position="57"/>
    </location>
</feature>
<evidence type="ECO:0000313" key="5">
    <source>
        <dbReference type="Proteomes" id="UP000199592"/>
    </source>
</evidence>
<keyword evidence="1" id="KW-0597">Phosphoprotein</keyword>
<dbReference type="Gene3D" id="3.40.50.2300">
    <property type="match status" value="1"/>
</dbReference>
<dbReference type="Pfam" id="PF04397">
    <property type="entry name" value="LytTR"/>
    <property type="match status" value="1"/>
</dbReference>
<dbReference type="SMART" id="SM00850">
    <property type="entry name" value="LytTR"/>
    <property type="match status" value="1"/>
</dbReference>
<organism evidence="4 5">
    <name type="scientific">Flagellimonas zhangzhouensis</name>
    <dbReference type="NCBI Taxonomy" id="1073328"/>
    <lineage>
        <taxon>Bacteria</taxon>
        <taxon>Pseudomonadati</taxon>
        <taxon>Bacteroidota</taxon>
        <taxon>Flavobacteriia</taxon>
        <taxon>Flavobacteriales</taxon>
        <taxon>Flavobacteriaceae</taxon>
        <taxon>Flagellimonas</taxon>
    </lineage>
</organism>
<evidence type="ECO:0000259" key="2">
    <source>
        <dbReference type="PROSITE" id="PS50110"/>
    </source>
</evidence>
<dbReference type="EMBL" id="FNMY01000001">
    <property type="protein sequence ID" value="SDW08074.1"/>
    <property type="molecule type" value="Genomic_DNA"/>
</dbReference>
<dbReference type="GO" id="GO:0003677">
    <property type="term" value="F:DNA binding"/>
    <property type="evidence" value="ECO:0007669"/>
    <property type="project" value="InterPro"/>
</dbReference>
<dbReference type="InterPro" id="IPR011006">
    <property type="entry name" value="CheY-like_superfamily"/>
</dbReference>
<dbReference type="PANTHER" id="PTHR37299:SF1">
    <property type="entry name" value="STAGE 0 SPORULATION PROTEIN A HOMOLOG"/>
    <property type="match status" value="1"/>
</dbReference>
<dbReference type="PANTHER" id="PTHR37299">
    <property type="entry name" value="TRANSCRIPTIONAL REGULATOR-RELATED"/>
    <property type="match status" value="1"/>
</dbReference>
<evidence type="ECO:0000256" key="1">
    <source>
        <dbReference type="PROSITE-ProRule" id="PRU00169"/>
    </source>
</evidence>
<dbReference type="GO" id="GO:0000156">
    <property type="term" value="F:phosphorelay response regulator activity"/>
    <property type="evidence" value="ECO:0007669"/>
    <property type="project" value="InterPro"/>
</dbReference>
<dbReference type="Gene3D" id="2.40.50.1020">
    <property type="entry name" value="LytTr DNA-binding domain"/>
    <property type="match status" value="1"/>
</dbReference>
<proteinExistence type="predicted"/>
<dbReference type="CDD" id="cd17532">
    <property type="entry name" value="REC_LytTR_AlgR-like"/>
    <property type="match status" value="1"/>
</dbReference>
<feature type="domain" description="Response regulatory" evidence="2">
    <location>
        <begin position="6"/>
        <end position="117"/>
    </location>
</feature>
<dbReference type="Pfam" id="PF00072">
    <property type="entry name" value="Response_reg"/>
    <property type="match status" value="1"/>
</dbReference>
<evidence type="ECO:0000313" key="4">
    <source>
        <dbReference type="EMBL" id="SDW08074.1"/>
    </source>
</evidence>
<dbReference type="InterPro" id="IPR007492">
    <property type="entry name" value="LytTR_DNA-bd_dom"/>
</dbReference>
<dbReference type="PROSITE" id="PS50930">
    <property type="entry name" value="HTH_LYTTR"/>
    <property type="match status" value="1"/>
</dbReference>
<keyword evidence="5" id="KW-1185">Reference proteome</keyword>
<dbReference type="InterPro" id="IPR001789">
    <property type="entry name" value="Sig_transdc_resp-reg_receiver"/>
</dbReference>
<dbReference type="OrthoDB" id="2168082at2"/>
<dbReference type="PROSITE" id="PS50110">
    <property type="entry name" value="RESPONSE_REGULATORY"/>
    <property type="match status" value="1"/>
</dbReference>
<protein>
    <submittedName>
        <fullName evidence="4">Two component transcriptional regulator, LytTR family</fullName>
    </submittedName>
</protein>
<dbReference type="AlphaFoldDB" id="A0A1H2QN40"/>
<dbReference type="STRING" id="1073328.SAMN05216294_1629"/>